<keyword evidence="1" id="KW-1133">Transmembrane helix</keyword>
<evidence type="ECO:0000313" key="3">
    <source>
        <dbReference type="Proteomes" id="UP000321807"/>
    </source>
</evidence>
<name>A0A5B9DX63_9GAMM</name>
<keyword evidence="1" id="KW-0472">Membrane</keyword>
<feature type="transmembrane region" description="Helical" evidence="1">
    <location>
        <begin position="136"/>
        <end position="164"/>
    </location>
</feature>
<sequence>MKLKPATLRIFTSLHSWMSLLAGLALFVAFYAGAITVFQQPLQQWATPHVATTGSMSDMQRLLDETLARHPEARTHLGMTFPGYMLEGPSAYWQDSHGTWQFATLDNLAGSPERPGTGLPGLINKLHFSLGLPSNIGMYLMGIVSLLYGIALVSGVIIHLPRLLKDLFALRPGRNLKRFWQDAHNAIGVLSLPFHAMFAVTGAMLCLSVVLMLAAGPLAWQGKLLAASAPAMNTAPTVQASDIAAPLAPVSSWVAQASAVARKQGLDGFTPQYLKLAHAGDAHATVEITGAAPHTLAAGTLALDASSGAVIANQLQGQRDANHATLAWAYALHFGDYGNAAVQWLYFLLGLGGAFLFYSGNLLWIESRRRRRQGEQRRSAYVMARATVGVCIGVCVAISATAIAAQLLPRSGWIVDAGEHWVCFIGWALCLLWACVRAPIQAARELLWLAAIVTTLVPAAHGFATGWWFWRSAATGHTALAAIDLGALALAAGFAALARATSRRAQTGETNSVWALPRAAT</sequence>
<gene>
    <name evidence="2" type="ORF">CS053_05810</name>
</gene>
<dbReference type="Proteomes" id="UP000321807">
    <property type="component" value="Chromosome"/>
</dbReference>
<dbReference type="PANTHER" id="PTHR34219:SF9">
    <property type="entry name" value="IRON-REGULATED INNER MEMBRANE PROTEIN"/>
    <property type="match status" value="1"/>
</dbReference>
<protein>
    <submittedName>
        <fullName evidence="2">PepSY domain-containing protein</fullName>
    </submittedName>
</protein>
<reference evidence="2 3" key="1">
    <citation type="submission" date="2019-08" db="EMBL/GenBank/DDBJ databases">
        <title>Complete genome sequence of Rhodanobacter glycinis strain T01E-68 isolated from tomato root.</title>
        <authorList>
            <person name="Weon H.-Y."/>
            <person name="Lee S.A."/>
        </authorList>
    </citation>
    <scope>NUCLEOTIDE SEQUENCE [LARGE SCALE GENOMIC DNA]</scope>
    <source>
        <strain evidence="2 3">T01E-68</strain>
    </source>
</reference>
<feature type="transmembrane region" description="Helical" evidence="1">
    <location>
        <begin position="386"/>
        <end position="407"/>
    </location>
</feature>
<dbReference type="AlphaFoldDB" id="A0A5B9DX63"/>
<dbReference type="EMBL" id="CP042807">
    <property type="protein sequence ID" value="QEE24068.1"/>
    <property type="molecule type" value="Genomic_DNA"/>
</dbReference>
<feature type="transmembrane region" description="Helical" evidence="1">
    <location>
        <begin position="344"/>
        <end position="365"/>
    </location>
</feature>
<evidence type="ECO:0000313" key="2">
    <source>
        <dbReference type="EMBL" id="QEE24068.1"/>
    </source>
</evidence>
<dbReference type="RefSeq" id="WP_147626734.1">
    <property type="nucleotide sequence ID" value="NZ_CP042807.1"/>
</dbReference>
<dbReference type="PANTHER" id="PTHR34219">
    <property type="entry name" value="IRON-REGULATED INNER MEMBRANE PROTEIN-RELATED"/>
    <property type="match status" value="1"/>
</dbReference>
<proteinExistence type="predicted"/>
<feature type="transmembrane region" description="Helical" evidence="1">
    <location>
        <begin position="185"/>
        <end position="215"/>
    </location>
</feature>
<evidence type="ECO:0000256" key="1">
    <source>
        <dbReference type="SAM" id="Phobius"/>
    </source>
</evidence>
<keyword evidence="1" id="KW-0812">Transmembrane</keyword>
<organism evidence="2 3">
    <name type="scientific">Rhodanobacter glycinis</name>
    <dbReference type="NCBI Taxonomy" id="582702"/>
    <lineage>
        <taxon>Bacteria</taxon>
        <taxon>Pseudomonadati</taxon>
        <taxon>Pseudomonadota</taxon>
        <taxon>Gammaproteobacteria</taxon>
        <taxon>Lysobacterales</taxon>
        <taxon>Rhodanobacteraceae</taxon>
        <taxon>Rhodanobacter</taxon>
    </lineage>
</organism>
<dbReference type="InterPro" id="IPR005625">
    <property type="entry name" value="PepSY-ass_TM"/>
</dbReference>
<feature type="transmembrane region" description="Helical" evidence="1">
    <location>
        <begin position="476"/>
        <end position="498"/>
    </location>
</feature>
<dbReference type="Pfam" id="PF03929">
    <property type="entry name" value="PepSY_TM"/>
    <property type="match status" value="1"/>
</dbReference>
<dbReference type="KEGG" id="rgl:CS053_05810"/>
<feature type="transmembrane region" description="Helical" evidence="1">
    <location>
        <begin position="413"/>
        <end position="434"/>
    </location>
</feature>
<feature type="transmembrane region" description="Helical" evidence="1">
    <location>
        <begin position="446"/>
        <end position="470"/>
    </location>
</feature>
<accession>A0A5B9DX63</accession>